<dbReference type="AlphaFoldDB" id="A0A2A9CW22"/>
<dbReference type="OrthoDB" id="9813435at2"/>
<dbReference type="PANTHER" id="PTHR43399:SF4">
    <property type="entry name" value="CELL WALL-ASSOCIATED PROTEASE"/>
    <property type="match status" value="1"/>
</dbReference>
<dbReference type="EMBL" id="PDJD01000001">
    <property type="protein sequence ID" value="PFG18627.1"/>
    <property type="molecule type" value="Genomic_DNA"/>
</dbReference>
<keyword evidence="3 5" id="KW-0378">Hydrolase</keyword>
<gene>
    <name evidence="8" type="ORF">ATL40_0169</name>
</gene>
<protein>
    <submittedName>
        <fullName evidence="8">Subtilase family protein</fullName>
    </submittedName>
</protein>
<dbReference type="PANTHER" id="PTHR43399">
    <property type="entry name" value="SUBTILISIN-RELATED"/>
    <property type="match status" value="1"/>
</dbReference>
<dbReference type="InterPro" id="IPR023827">
    <property type="entry name" value="Peptidase_S8_Asp-AS"/>
</dbReference>
<dbReference type="InterPro" id="IPR023828">
    <property type="entry name" value="Peptidase_S8_Ser-AS"/>
</dbReference>
<dbReference type="Pfam" id="PF00082">
    <property type="entry name" value="Peptidase_S8"/>
    <property type="match status" value="1"/>
</dbReference>
<feature type="domain" description="Peptidase S8/S53" evidence="7">
    <location>
        <begin position="153"/>
        <end position="379"/>
    </location>
</feature>
<evidence type="ECO:0000256" key="5">
    <source>
        <dbReference type="PROSITE-ProRule" id="PRU01240"/>
    </source>
</evidence>
<evidence type="ECO:0000313" key="9">
    <source>
        <dbReference type="Proteomes" id="UP000224915"/>
    </source>
</evidence>
<name>A0A2A9CW22_9MICO</name>
<feature type="active site" description="Charge relay system" evidence="5">
    <location>
        <position position="162"/>
    </location>
</feature>
<evidence type="ECO:0000256" key="2">
    <source>
        <dbReference type="ARBA" id="ARBA00022670"/>
    </source>
</evidence>
<dbReference type="PROSITE" id="PS51892">
    <property type="entry name" value="SUBTILASE"/>
    <property type="match status" value="1"/>
</dbReference>
<dbReference type="InterPro" id="IPR015500">
    <property type="entry name" value="Peptidase_S8_subtilisin-rel"/>
</dbReference>
<dbReference type="InterPro" id="IPR000209">
    <property type="entry name" value="Peptidase_S8/S53_dom"/>
</dbReference>
<evidence type="ECO:0000256" key="3">
    <source>
        <dbReference type="ARBA" id="ARBA00022801"/>
    </source>
</evidence>
<dbReference type="SUPFAM" id="SSF52743">
    <property type="entry name" value="Subtilisin-like"/>
    <property type="match status" value="1"/>
</dbReference>
<keyword evidence="2 5" id="KW-0645">Protease</keyword>
<dbReference type="GO" id="GO:0004252">
    <property type="term" value="F:serine-type endopeptidase activity"/>
    <property type="evidence" value="ECO:0007669"/>
    <property type="project" value="UniProtKB-UniRule"/>
</dbReference>
<reference evidence="8 9" key="1">
    <citation type="submission" date="2017-10" db="EMBL/GenBank/DDBJ databases">
        <title>Sequencing the genomes of 1000 actinobacteria strains.</title>
        <authorList>
            <person name="Klenk H.-P."/>
        </authorList>
    </citation>
    <scope>NUCLEOTIDE SEQUENCE [LARGE SCALE GENOMIC DNA]</scope>
    <source>
        <strain evidence="8 9">DSM 21801</strain>
    </source>
</reference>
<dbReference type="Gene3D" id="3.40.50.200">
    <property type="entry name" value="Peptidase S8/S53 domain"/>
    <property type="match status" value="1"/>
</dbReference>
<sequence length="432" mass="43572">MSSTTDAALPAQTGRTIVVMDRRARPEQAGEALESLGIHTTTAESMSAEAAGSGTEGSVYLEHLGVAILQEEPEAVSGALTSAIEDPRSPILATEPEVVVTVADGELGEDGFLVAEDDDVPDVLAFTDTDHSTWGVRAVHAVPPLLHRAPWSGTGVCVAVLDTGIDLGHPDLAGQVVGSASFISGQAVQDGHGHGTHVAGTVAAHRSPAGGQRRYSVAPGARLLIGKVLGDNGSGSSGGVLAGINWAIASNADVISMSLGSNVALGAGYSPAYETAARAALDSGCLVIAAAGNAGYQPVGSPANCPSILAVAALDHNLQRASFSCVGLNGDGGEVNIAAPGVGTFSAWPVTKGSYANLNGTSMATPHVSGVAAILAQATGLRGRALASRLLATVTPLPQRELLVGKGLAKAPTRPWLIIRPPFPILRPIPLP</sequence>
<evidence type="ECO:0000256" key="4">
    <source>
        <dbReference type="ARBA" id="ARBA00022825"/>
    </source>
</evidence>
<dbReference type="Proteomes" id="UP000224915">
    <property type="component" value="Unassembled WGS sequence"/>
</dbReference>
<evidence type="ECO:0000256" key="1">
    <source>
        <dbReference type="ARBA" id="ARBA00011073"/>
    </source>
</evidence>
<evidence type="ECO:0000259" key="7">
    <source>
        <dbReference type="Pfam" id="PF00082"/>
    </source>
</evidence>
<dbReference type="RefSeq" id="WP_098467878.1">
    <property type="nucleotide sequence ID" value="NZ_PDJD01000001.1"/>
</dbReference>
<proteinExistence type="inferred from homology"/>
<feature type="active site" description="Charge relay system" evidence="5">
    <location>
        <position position="362"/>
    </location>
</feature>
<feature type="active site" description="Charge relay system" evidence="5">
    <location>
        <position position="194"/>
    </location>
</feature>
<dbReference type="PRINTS" id="PR00723">
    <property type="entry name" value="SUBTILISIN"/>
</dbReference>
<dbReference type="InterPro" id="IPR036852">
    <property type="entry name" value="Peptidase_S8/S53_dom_sf"/>
</dbReference>
<keyword evidence="9" id="KW-1185">Reference proteome</keyword>
<evidence type="ECO:0000313" key="8">
    <source>
        <dbReference type="EMBL" id="PFG18627.1"/>
    </source>
</evidence>
<dbReference type="InterPro" id="IPR051048">
    <property type="entry name" value="Peptidase_S8/S53_subtilisin"/>
</dbReference>
<comment type="similarity">
    <text evidence="1 5 6">Belongs to the peptidase S8 family.</text>
</comment>
<dbReference type="PROSITE" id="PS00138">
    <property type="entry name" value="SUBTILASE_SER"/>
    <property type="match status" value="1"/>
</dbReference>
<organism evidence="8 9">
    <name type="scientific">Serinibacter salmoneus</name>
    <dbReference type="NCBI Taxonomy" id="556530"/>
    <lineage>
        <taxon>Bacteria</taxon>
        <taxon>Bacillati</taxon>
        <taxon>Actinomycetota</taxon>
        <taxon>Actinomycetes</taxon>
        <taxon>Micrococcales</taxon>
        <taxon>Beutenbergiaceae</taxon>
        <taxon>Serinibacter</taxon>
    </lineage>
</organism>
<keyword evidence="4 5" id="KW-0720">Serine protease</keyword>
<accession>A0A2A9CW22</accession>
<dbReference type="InterPro" id="IPR022398">
    <property type="entry name" value="Peptidase_S8_His-AS"/>
</dbReference>
<dbReference type="PROSITE" id="PS00136">
    <property type="entry name" value="SUBTILASE_ASP"/>
    <property type="match status" value="1"/>
</dbReference>
<dbReference type="PROSITE" id="PS00137">
    <property type="entry name" value="SUBTILASE_HIS"/>
    <property type="match status" value="1"/>
</dbReference>
<evidence type="ECO:0000256" key="6">
    <source>
        <dbReference type="RuleBase" id="RU003355"/>
    </source>
</evidence>
<dbReference type="GO" id="GO:0006508">
    <property type="term" value="P:proteolysis"/>
    <property type="evidence" value="ECO:0007669"/>
    <property type="project" value="UniProtKB-KW"/>
</dbReference>
<comment type="caution">
    <text evidence="8">The sequence shown here is derived from an EMBL/GenBank/DDBJ whole genome shotgun (WGS) entry which is preliminary data.</text>
</comment>